<dbReference type="PANTHER" id="PTHR34203">
    <property type="entry name" value="METHYLTRANSFERASE, FKBM FAMILY PROTEIN"/>
    <property type="match status" value="1"/>
</dbReference>
<dbReference type="InterPro" id="IPR006342">
    <property type="entry name" value="FkbM_mtfrase"/>
</dbReference>
<evidence type="ECO:0000313" key="2">
    <source>
        <dbReference type="EMBL" id="QEC66524.1"/>
    </source>
</evidence>
<dbReference type="OrthoDB" id="9812600at2"/>
<evidence type="ECO:0000259" key="1">
    <source>
        <dbReference type="Pfam" id="PF05050"/>
    </source>
</evidence>
<keyword evidence="3" id="KW-1185">Reference proteome</keyword>
<dbReference type="GO" id="GO:0008168">
    <property type="term" value="F:methyltransferase activity"/>
    <property type="evidence" value="ECO:0007669"/>
    <property type="project" value="UniProtKB-KW"/>
</dbReference>
<evidence type="ECO:0000313" key="3">
    <source>
        <dbReference type="Proteomes" id="UP000321533"/>
    </source>
</evidence>
<keyword evidence="2" id="KW-0808">Transferase</keyword>
<sequence>MKYILHYKYYLCRVLAKAGLLKYFSFFFTIRINNKKINIPVINGNGYFNLFPVKEAWMETLIQKCLAERQGCIIDVGVNLGQTLLKIASFNNKVDYYGFEPNPVCYNYSKELIKRNDLPSFKILPVGLSDDAAVVKLFGDNDHASGATVVEGFRNNTKKYKVIHHVPVLRGDIVLNDENINAINFIKIDVEGAELEVVKGLQQTLQKYRPVLILEILPVYSLESPNGKMRKERQDQLLQLLREMQYDLFLIKEQEVKLKKLDDIPVHGDMGSTNYLLVPSTSSNQFSDMLS</sequence>
<dbReference type="KEGG" id="pgin:FRZ67_04145"/>
<protein>
    <submittedName>
        <fullName evidence="2">FkbM family methyltransferase</fullName>
    </submittedName>
</protein>
<organism evidence="2 3">
    <name type="scientific">Panacibacter ginsenosidivorans</name>
    <dbReference type="NCBI Taxonomy" id="1813871"/>
    <lineage>
        <taxon>Bacteria</taxon>
        <taxon>Pseudomonadati</taxon>
        <taxon>Bacteroidota</taxon>
        <taxon>Chitinophagia</taxon>
        <taxon>Chitinophagales</taxon>
        <taxon>Chitinophagaceae</taxon>
        <taxon>Panacibacter</taxon>
    </lineage>
</organism>
<dbReference type="AlphaFoldDB" id="A0A5B8V565"/>
<proteinExistence type="predicted"/>
<dbReference type="Pfam" id="PF05050">
    <property type="entry name" value="Methyltransf_21"/>
    <property type="match status" value="1"/>
</dbReference>
<dbReference type="InterPro" id="IPR029063">
    <property type="entry name" value="SAM-dependent_MTases_sf"/>
</dbReference>
<dbReference type="EMBL" id="CP042435">
    <property type="protein sequence ID" value="QEC66524.1"/>
    <property type="molecule type" value="Genomic_DNA"/>
</dbReference>
<dbReference type="InterPro" id="IPR052514">
    <property type="entry name" value="SAM-dependent_MTase"/>
</dbReference>
<dbReference type="Gene3D" id="3.40.50.150">
    <property type="entry name" value="Vaccinia Virus protein VP39"/>
    <property type="match status" value="1"/>
</dbReference>
<dbReference type="PANTHER" id="PTHR34203:SF15">
    <property type="entry name" value="SLL1173 PROTEIN"/>
    <property type="match status" value="1"/>
</dbReference>
<accession>A0A5B8V565</accession>
<dbReference type="SUPFAM" id="SSF53335">
    <property type="entry name" value="S-adenosyl-L-methionine-dependent methyltransferases"/>
    <property type="match status" value="1"/>
</dbReference>
<dbReference type="RefSeq" id="WP_147188324.1">
    <property type="nucleotide sequence ID" value="NZ_CP042435.1"/>
</dbReference>
<dbReference type="NCBIfam" id="TIGR01444">
    <property type="entry name" value="fkbM_fam"/>
    <property type="match status" value="1"/>
</dbReference>
<reference evidence="2 3" key="1">
    <citation type="journal article" date="2016" name="Int. J. Syst. Evol. Microbiol.">
        <title>Panacibacter ginsenosidivorans gen. nov., sp. nov., with ginsenoside converting activity isolated from soil of a ginseng field.</title>
        <authorList>
            <person name="Siddiqi M.Z."/>
            <person name="Muhammad Shafi S."/>
            <person name="Choi K.D."/>
            <person name="Im W.T."/>
        </authorList>
    </citation>
    <scope>NUCLEOTIDE SEQUENCE [LARGE SCALE GENOMIC DNA]</scope>
    <source>
        <strain evidence="2 3">Gsoil1550</strain>
    </source>
</reference>
<name>A0A5B8V565_9BACT</name>
<keyword evidence="2" id="KW-0489">Methyltransferase</keyword>
<gene>
    <name evidence="2" type="ORF">FRZ67_04145</name>
</gene>
<dbReference type="Proteomes" id="UP000321533">
    <property type="component" value="Chromosome"/>
</dbReference>
<dbReference type="GO" id="GO:0032259">
    <property type="term" value="P:methylation"/>
    <property type="evidence" value="ECO:0007669"/>
    <property type="project" value="UniProtKB-KW"/>
</dbReference>
<feature type="domain" description="Methyltransferase FkbM" evidence="1">
    <location>
        <begin position="75"/>
        <end position="247"/>
    </location>
</feature>